<feature type="region of interest" description="Disordered" evidence="1">
    <location>
        <begin position="15"/>
        <end position="239"/>
    </location>
</feature>
<name>A0A0F7SUM1_PHARH</name>
<evidence type="ECO:0000256" key="1">
    <source>
        <dbReference type="SAM" id="MobiDB-lite"/>
    </source>
</evidence>
<protein>
    <submittedName>
        <fullName evidence="2">Uncharacterized protein</fullName>
    </submittedName>
</protein>
<proteinExistence type="predicted"/>
<dbReference type="AlphaFoldDB" id="A0A0F7SUM1"/>
<sequence>MSAPLKNAVHNIEEAFTGKSGNANVSQSGATGTTGSDVNSGVHTSRTSEPIPRLTEQGALHSSDTTDNKRIGTDAANRLDNPHTAAGIQGSHSTGAFDSRTGTQTGSHLPSTTSSSANPLSSQTGHSSHTASSTAAGVVPGATGHHSHEHSHVPGQTGLVGSTGDHTHQRSQVPGQTGLVGSVGDHPHQHTGSALPLETGLPLGPPIVEVSGVSSGLGHSHTSHTSHTSNTSHNLRDGAIGAGVGAGVAADTVHSHGVSGTHGAYDTRGLPGAQGVSGAHGISETSTGSSLKDEALHRGSQHTGSATGSGLTGVGTGSAAAAAGAAGIAGAGHHGAEGAHDSKLARAEDKLENRAAAHSGTETGAQVGEHDAHTQFDEHGVRWIRDKEGHPFDATHSTAPKATGTTEAGSVTDATHADEHAGVATGEHDAAHKASLAEKVKAAVGLGH</sequence>
<dbReference type="EMBL" id="LN483157">
    <property type="protein sequence ID" value="CED83678.1"/>
    <property type="molecule type" value="Genomic_DNA"/>
</dbReference>
<feature type="region of interest" description="Disordered" evidence="1">
    <location>
        <begin position="254"/>
        <end position="317"/>
    </location>
</feature>
<feature type="compositionally biased region" description="Low complexity" evidence="1">
    <location>
        <begin position="210"/>
        <end position="233"/>
    </location>
</feature>
<reference evidence="2" key="1">
    <citation type="submission" date="2014-08" db="EMBL/GenBank/DDBJ databases">
        <authorList>
            <person name="Sharma Rahul"/>
            <person name="Thines Marco"/>
        </authorList>
    </citation>
    <scope>NUCLEOTIDE SEQUENCE</scope>
</reference>
<feature type="region of interest" description="Disordered" evidence="1">
    <location>
        <begin position="390"/>
        <end position="411"/>
    </location>
</feature>
<evidence type="ECO:0000313" key="2">
    <source>
        <dbReference type="EMBL" id="CED83678.1"/>
    </source>
</evidence>
<accession>A0A0F7SUM1</accession>
<feature type="compositionally biased region" description="Polar residues" evidence="1">
    <location>
        <begin position="395"/>
        <end position="411"/>
    </location>
</feature>
<organism evidence="2">
    <name type="scientific">Phaffia rhodozyma</name>
    <name type="common">Yeast</name>
    <name type="synonym">Xanthophyllomyces dendrorhous</name>
    <dbReference type="NCBI Taxonomy" id="264483"/>
    <lineage>
        <taxon>Eukaryota</taxon>
        <taxon>Fungi</taxon>
        <taxon>Dikarya</taxon>
        <taxon>Basidiomycota</taxon>
        <taxon>Agaricomycotina</taxon>
        <taxon>Tremellomycetes</taxon>
        <taxon>Cystofilobasidiales</taxon>
        <taxon>Mrakiaceae</taxon>
        <taxon>Phaffia</taxon>
    </lineage>
</organism>
<feature type="compositionally biased region" description="Polar residues" evidence="1">
    <location>
        <begin position="90"/>
        <end position="108"/>
    </location>
</feature>
<feature type="compositionally biased region" description="Low complexity" evidence="1">
    <location>
        <begin position="109"/>
        <end position="137"/>
    </location>
</feature>
<feature type="compositionally biased region" description="Polar residues" evidence="1">
    <location>
        <begin position="19"/>
        <end position="48"/>
    </location>
</feature>